<dbReference type="Proteomes" id="UP001170954">
    <property type="component" value="Unassembled WGS sequence"/>
</dbReference>
<comment type="caution">
    <text evidence="5">The sequence shown here is derived from an EMBL/GenBank/DDBJ whole genome shotgun (WGS) entry which is preliminary data.</text>
</comment>
<protein>
    <submittedName>
        <fullName evidence="5">Polysaccharide biosynthesis/export family protein</fullName>
    </submittedName>
</protein>
<dbReference type="PANTHER" id="PTHR33619:SF3">
    <property type="entry name" value="POLYSACCHARIDE EXPORT PROTEIN GFCE-RELATED"/>
    <property type="match status" value="1"/>
</dbReference>
<organism evidence="5 6">
    <name type="scientific">Sphingobacterium hotanense</name>
    <dbReference type="NCBI Taxonomy" id="649196"/>
    <lineage>
        <taxon>Bacteria</taxon>
        <taxon>Pseudomonadati</taxon>
        <taxon>Bacteroidota</taxon>
        <taxon>Sphingobacteriia</taxon>
        <taxon>Sphingobacteriales</taxon>
        <taxon>Sphingobacteriaceae</taxon>
        <taxon>Sphingobacterium</taxon>
    </lineage>
</organism>
<evidence type="ECO:0000259" key="3">
    <source>
        <dbReference type="Pfam" id="PF02563"/>
    </source>
</evidence>
<dbReference type="Gene3D" id="3.10.560.10">
    <property type="entry name" value="Outer membrane lipoprotein wza domain like"/>
    <property type="match status" value="1"/>
</dbReference>
<evidence type="ECO:0000313" key="6">
    <source>
        <dbReference type="Proteomes" id="UP001170954"/>
    </source>
</evidence>
<evidence type="ECO:0000259" key="4">
    <source>
        <dbReference type="Pfam" id="PF10531"/>
    </source>
</evidence>
<proteinExistence type="predicted"/>
<dbReference type="Gene3D" id="3.30.1950.10">
    <property type="entry name" value="wza like domain"/>
    <property type="match status" value="1"/>
</dbReference>
<reference evidence="5" key="1">
    <citation type="submission" date="2020-06" db="EMBL/GenBank/DDBJ databases">
        <authorList>
            <person name="Dong N."/>
        </authorList>
    </citation>
    <scope>NUCLEOTIDE SEQUENCE</scope>
    <source>
        <strain evidence="5">R1692</strain>
    </source>
</reference>
<evidence type="ECO:0000313" key="5">
    <source>
        <dbReference type="EMBL" id="MDM1047946.1"/>
    </source>
</evidence>
<feature type="domain" description="Polysaccharide export protein N-terminal" evidence="3">
    <location>
        <begin position="45"/>
        <end position="139"/>
    </location>
</feature>
<dbReference type="InterPro" id="IPR049712">
    <property type="entry name" value="Poly_export"/>
</dbReference>
<dbReference type="EMBL" id="JACAGK010000014">
    <property type="protein sequence ID" value="MDM1047946.1"/>
    <property type="molecule type" value="Genomic_DNA"/>
</dbReference>
<dbReference type="PANTHER" id="PTHR33619">
    <property type="entry name" value="POLYSACCHARIDE EXPORT PROTEIN GFCE-RELATED"/>
    <property type="match status" value="1"/>
</dbReference>
<accession>A0ABT7NLA5</accession>
<keyword evidence="1" id="KW-0732">Signal</keyword>
<keyword evidence="6" id="KW-1185">Reference proteome</keyword>
<keyword evidence="2" id="KW-1133">Transmembrane helix</keyword>
<dbReference type="InterPro" id="IPR003715">
    <property type="entry name" value="Poly_export_N"/>
</dbReference>
<feature type="transmembrane region" description="Helical" evidence="2">
    <location>
        <begin position="241"/>
        <end position="260"/>
    </location>
</feature>
<dbReference type="Pfam" id="PF02563">
    <property type="entry name" value="Poly_export"/>
    <property type="match status" value="1"/>
</dbReference>
<gene>
    <name evidence="5" type="ORF">HX018_06815</name>
</gene>
<dbReference type="InterPro" id="IPR019554">
    <property type="entry name" value="Soluble_ligand-bd"/>
</dbReference>
<evidence type="ECO:0000256" key="2">
    <source>
        <dbReference type="SAM" id="Phobius"/>
    </source>
</evidence>
<reference evidence="5" key="2">
    <citation type="journal article" date="2022" name="Sci. Total Environ.">
        <title>Prevalence, transmission, and molecular epidemiology of tet(X)-positive bacteria among humans, animals, and environmental niches in China: An epidemiological, and genomic-based study.</title>
        <authorList>
            <person name="Dong N."/>
            <person name="Zeng Y."/>
            <person name="Cai C."/>
            <person name="Sun C."/>
            <person name="Lu J."/>
            <person name="Liu C."/>
            <person name="Zhou H."/>
            <person name="Sun Q."/>
            <person name="Shu L."/>
            <person name="Wang H."/>
            <person name="Wang Y."/>
            <person name="Wang S."/>
            <person name="Wu C."/>
            <person name="Chan E.W."/>
            <person name="Chen G."/>
            <person name="Shen Z."/>
            <person name="Chen S."/>
            <person name="Zhang R."/>
        </authorList>
    </citation>
    <scope>NUCLEOTIDE SEQUENCE</scope>
    <source>
        <strain evidence="5">R1692</strain>
    </source>
</reference>
<feature type="domain" description="Soluble ligand binding" evidence="4">
    <location>
        <begin position="144"/>
        <end position="197"/>
    </location>
</feature>
<name>A0ABT7NLA5_9SPHI</name>
<keyword evidence="2" id="KW-0812">Transmembrane</keyword>
<sequence length="261" mass="29044">MKKHSDRISVVTLCIGFLLLCSCASRKDMVYLQPSQIQLENMQVKYAPKIQQEDLLTITVSAADVKATLPFNQQNVYQATAGTATDMAFKPTYLVDGKGEIDFPVIGKLKVGGLTRLEATELLRSKLKVYINDPGVNLTFANFKVTILGEVNRPGNYTLPQERVTVLEALGLAGDLTLKGQRNNILLVREQNGEKKMERLNLLTDSLLNSPYYYLAQNDVIYVEPNNSQVRNSRFGQDTNVWISITSLIITITALVVTNAK</sequence>
<keyword evidence="2" id="KW-0472">Membrane</keyword>
<dbReference type="PROSITE" id="PS51257">
    <property type="entry name" value="PROKAR_LIPOPROTEIN"/>
    <property type="match status" value="1"/>
</dbReference>
<dbReference type="Pfam" id="PF10531">
    <property type="entry name" value="SLBB"/>
    <property type="match status" value="1"/>
</dbReference>
<dbReference type="RefSeq" id="WP_286650929.1">
    <property type="nucleotide sequence ID" value="NZ_JACAGK010000014.1"/>
</dbReference>
<evidence type="ECO:0000256" key="1">
    <source>
        <dbReference type="ARBA" id="ARBA00022729"/>
    </source>
</evidence>